<comment type="caution">
    <text evidence="10">The sequence shown here is derived from an EMBL/GenBank/DDBJ whole genome shotgun (WGS) entry which is preliminary data.</text>
</comment>
<reference evidence="10" key="2">
    <citation type="journal article" date="2023" name="IMA Fungus">
        <title>Comparative genomic study of the Penicillium genus elucidates a diverse pangenome and 15 lateral gene transfer events.</title>
        <authorList>
            <person name="Petersen C."/>
            <person name="Sorensen T."/>
            <person name="Nielsen M.R."/>
            <person name="Sondergaard T.E."/>
            <person name="Sorensen J.L."/>
            <person name="Fitzpatrick D.A."/>
            <person name="Frisvad J.C."/>
            <person name="Nielsen K.L."/>
        </authorList>
    </citation>
    <scope>NUCLEOTIDE SEQUENCE</scope>
    <source>
        <strain evidence="10">IBT 26290</strain>
    </source>
</reference>
<feature type="compositionally biased region" description="Basic and acidic residues" evidence="8">
    <location>
        <begin position="117"/>
        <end position="137"/>
    </location>
</feature>
<organism evidence="10 11">
    <name type="scientific">Penicillium canariense</name>
    <dbReference type="NCBI Taxonomy" id="189055"/>
    <lineage>
        <taxon>Eukaryota</taxon>
        <taxon>Fungi</taxon>
        <taxon>Dikarya</taxon>
        <taxon>Ascomycota</taxon>
        <taxon>Pezizomycotina</taxon>
        <taxon>Eurotiomycetes</taxon>
        <taxon>Eurotiomycetidae</taxon>
        <taxon>Eurotiales</taxon>
        <taxon>Aspergillaceae</taxon>
        <taxon>Penicillium</taxon>
    </lineage>
</organism>
<protein>
    <recommendedName>
        <fullName evidence="5">Restriction of telomere capping protein 4</fullName>
    </recommendedName>
</protein>
<evidence type="ECO:0000256" key="5">
    <source>
        <dbReference type="ARBA" id="ARBA00015162"/>
    </source>
</evidence>
<keyword evidence="11" id="KW-1185">Reference proteome</keyword>
<evidence type="ECO:0000256" key="8">
    <source>
        <dbReference type="SAM" id="MobiDB-lite"/>
    </source>
</evidence>
<comment type="similarity">
    <text evidence="4">Belongs to the RTC4 family.</text>
</comment>
<feature type="compositionally biased region" description="Basic residues" evidence="8">
    <location>
        <begin position="246"/>
        <end position="258"/>
    </location>
</feature>
<keyword evidence="6" id="KW-0963">Cytoplasm</keyword>
<sequence length="530" mass="58845">MRAHAKPDSSYASNRLTRNNQPKRHLLSSFNKDEGASVEPTAEAKPNEQEPAMNTVPLSSDDEPLTDLDSVDIDYEFEPEPQEAELKPEDKNEPATDADPLSSSEDELKDELSDDSIEFRRPNEIVHTKTLEEKLAEESWSAPSSARRGGMTRTLSNMMGDSDEDDFLASWSSTQSSKRARTHTYKSSTSLSRVPSFVARSSATPDKRSPQTKLQAHTAQGKKATKLSDSEPDDGFKVPREIHAPSPRKPRPGKKTRKSSPGFKNPPAFSIDSNSHSSLGASSFKEPQSKDLDDEDSLLSSLSSLPSSPSSEARAQPRPALCPMCKEEVDPNLLEQFLAQPKQRVREQQQFCASHQQQTAKKDWESQGYPDIDWDTFDERVQKHFPELEKLLIPDCSCFYRNILNSTLRSGKAQNFRLTLAGDGLETMSCGYYGTKGSGKMLQALTDRFALKLRRLATSDHIVKQAGVVGYAQSVLVPELAVRLVKEDMGVSDDTARQILRESIALGEKLNPALDDVVPIPDELEESFTE</sequence>
<reference evidence="10" key="1">
    <citation type="submission" date="2022-11" db="EMBL/GenBank/DDBJ databases">
        <authorList>
            <person name="Petersen C."/>
        </authorList>
    </citation>
    <scope>NUCLEOTIDE SEQUENCE</scope>
    <source>
        <strain evidence="10">IBT 26290</strain>
    </source>
</reference>
<feature type="compositionally biased region" description="Basic and acidic residues" evidence="8">
    <location>
        <begin position="84"/>
        <end position="94"/>
    </location>
</feature>
<gene>
    <name evidence="10" type="ORF">N7482_008297</name>
</gene>
<feature type="compositionally biased region" description="Polar residues" evidence="8">
    <location>
        <begin position="271"/>
        <end position="281"/>
    </location>
</feature>
<dbReference type="GO" id="GO:0005634">
    <property type="term" value="C:nucleus"/>
    <property type="evidence" value="ECO:0007669"/>
    <property type="project" value="UniProtKB-SubCell"/>
</dbReference>
<feature type="compositionally biased region" description="Acidic residues" evidence="8">
    <location>
        <begin position="60"/>
        <end position="83"/>
    </location>
</feature>
<evidence type="ECO:0000313" key="11">
    <source>
        <dbReference type="Proteomes" id="UP001149163"/>
    </source>
</evidence>
<feature type="compositionally biased region" description="Low complexity" evidence="8">
    <location>
        <begin position="298"/>
        <end position="312"/>
    </location>
</feature>
<name>A0A9W9LIL9_9EURO</name>
<dbReference type="GeneID" id="81429597"/>
<evidence type="ECO:0000256" key="7">
    <source>
        <dbReference type="ARBA" id="ARBA00023242"/>
    </source>
</evidence>
<dbReference type="EMBL" id="JAPQKN010000006">
    <property type="protein sequence ID" value="KAJ5157197.1"/>
    <property type="molecule type" value="Genomic_DNA"/>
</dbReference>
<dbReference type="SMART" id="SM01312">
    <property type="entry name" value="RTC4"/>
    <property type="match status" value="1"/>
</dbReference>
<evidence type="ECO:0000259" key="9">
    <source>
        <dbReference type="SMART" id="SM01312"/>
    </source>
</evidence>
<dbReference type="RefSeq" id="XP_056540186.1">
    <property type="nucleotide sequence ID" value="XM_056690421.1"/>
</dbReference>
<accession>A0A9W9LIL9</accession>
<feature type="compositionally biased region" description="Polar residues" evidence="8">
    <location>
        <begin position="10"/>
        <end position="20"/>
    </location>
</feature>
<dbReference type="Proteomes" id="UP001149163">
    <property type="component" value="Unassembled WGS sequence"/>
</dbReference>
<dbReference type="Pfam" id="PF14474">
    <property type="entry name" value="RTC4"/>
    <property type="match status" value="1"/>
</dbReference>
<dbReference type="PANTHER" id="PTHR41391:SF1">
    <property type="entry name" value="RESTRICTION OF TELOMERE CAPPING PROTEIN 4"/>
    <property type="match status" value="1"/>
</dbReference>
<keyword evidence="7" id="KW-0539">Nucleus</keyword>
<feature type="compositionally biased region" description="Polar residues" evidence="8">
    <location>
        <begin position="185"/>
        <end position="204"/>
    </location>
</feature>
<comment type="function">
    <text evidence="1">May be involved in a process influencing telomere capping.</text>
</comment>
<feature type="domain" description="Restriction of telomere capping protein 4 C-terminal" evidence="9">
    <location>
        <begin position="391"/>
        <end position="513"/>
    </location>
</feature>
<evidence type="ECO:0000256" key="1">
    <source>
        <dbReference type="ARBA" id="ARBA00002738"/>
    </source>
</evidence>
<dbReference type="OrthoDB" id="128308at2759"/>
<feature type="compositionally biased region" description="Basic and acidic residues" evidence="8">
    <location>
        <begin position="226"/>
        <end position="243"/>
    </location>
</feature>
<dbReference type="GO" id="GO:0005737">
    <property type="term" value="C:cytoplasm"/>
    <property type="evidence" value="ECO:0007669"/>
    <property type="project" value="UniProtKB-SubCell"/>
</dbReference>
<evidence type="ECO:0000256" key="3">
    <source>
        <dbReference type="ARBA" id="ARBA00004496"/>
    </source>
</evidence>
<dbReference type="InterPro" id="IPR039024">
    <property type="entry name" value="RTC4"/>
</dbReference>
<evidence type="ECO:0000313" key="10">
    <source>
        <dbReference type="EMBL" id="KAJ5157197.1"/>
    </source>
</evidence>
<dbReference type="PANTHER" id="PTHR41391">
    <property type="entry name" value="RESTRICTION OF TELOMERE CAPPING PROTEIN 4"/>
    <property type="match status" value="1"/>
</dbReference>
<feature type="compositionally biased region" description="Acidic residues" evidence="8">
    <location>
        <begin position="104"/>
        <end position="116"/>
    </location>
</feature>
<dbReference type="AlphaFoldDB" id="A0A9W9LIL9"/>
<feature type="region of interest" description="Disordered" evidence="8">
    <location>
        <begin position="1"/>
        <end position="318"/>
    </location>
</feature>
<evidence type="ECO:0000256" key="4">
    <source>
        <dbReference type="ARBA" id="ARBA00009461"/>
    </source>
</evidence>
<proteinExistence type="inferred from homology"/>
<evidence type="ECO:0000256" key="6">
    <source>
        <dbReference type="ARBA" id="ARBA00022490"/>
    </source>
</evidence>
<evidence type="ECO:0000256" key="2">
    <source>
        <dbReference type="ARBA" id="ARBA00004123"/>
    </source>
</evidence>
<comment type="subcellular location">
    <subcellularLocation>
        <location evidence="3">Cytoplasm</location>
    </subcellularLocation>
    <subcellularLocation>
        <location evidence="2">Nucleus</location>
    </subcellularLocation>
</comment>
<dbReference type="InterPro" id="IPR028094">
    <property type="entry name" value="RTC4_C"/>
</dbReference>